<dbReference type="EMBL" id="JAIQCV010000009">
    <property type="protein sequence ID" value="KAH1063030.1"/>
    <property type="molecule type" value="Genomic_DNA"/>
</dbReference>
<dbReference type="AlphaFoldDB" id="A0A9D3UV98"/>
<evidence type="ECO:0000313" key="1">
    <source>
        <dbReference type="EMBL" id="KAH1063030.1"/>
    </source>
</evidence>
<dbReference type="Proteomes" id="UP000828251">
    <property type="component" value="Unassembled WGS sequence"/>
</dbReference>
<name>A0A9D3UV98_9ROSI</name>
<sequence length="143" mass="15852">MEVGGINPKRKSDKERHYAKFLPQHHLLNADTTATPTASFIACLSLGSNTQEEDHTCLSYLLSACPHTGLYPSESQSPTCTCLLSVLHIVPTVPTSLTILLTSHQIQLSKLLSAWRNWIVKRSKSEVNRGVCRKEIHGRETSS</sequence>
<evidence type="ECO:0000313" key="2">
    <source>
        <dbReference type="Proteomes" id="UP000828251"/>
    </source>
</evidence>
<gene>
    <name evidence="1" type="ORF">J1N35_028017</name>
</gene>
<protein>
    <submittedName>
        <fullName evidence="1">Uncharacterized protein</fullName>
    </submittedName>
</protein>
<reference evidence="1 2" key="1">
    <citation type="journal article" date="2021" name="Plant Biotechnol. J.">
        <title>Multi-omics assisted identification of the key and species-specific regulatory components of drought-tolerant mechanisms in Gossypium stocksii.</title>
        <authorList>
            <person name="Yu D."/>
            <person name="Ke L."/>
            <person name="Zhang D."/>
            <person name="Wu Y."/>
            <person name="Sun Y."/>
            <person name="Mei J."/>
            <person name="Sun J."/>
            <person name="Sun Y."/>
        </authorList>
    </citation>
    <scope>NUCLEOTIDE SEQUENCE [LARGE SCALE GENOMIC DNA]</scope>
    <source>
        <strain evidence="2">cv. E1</strain>
        <tissue evidence="1">Leaf</tissue>
    </source>
</reference>
<proteinExistence type="predicted"/>
<comment type="caution">
    <text evidence="1">The sequence shown here is derived from an EMBL/GenBank/DDBJ whole genome shotgun (WGS) entry which is preliminary data.</text>
</comment>
<keyword evidence="2" id="KW-1185">Reference proteome</keyword>
<accession>A0A9D3UV98</accession>
<organism evidence="1 2">
    <name type="scientific">Gossypium stocksii</name>
    <dbReference type="NCBI Taxonomy" id="47602"/>
    <lineage>
        <taxon>Eukaryota</taxon>
        <taxon>Viridiplantae</taxon>
        <taxon>Streptophyta</taxon>
        <taxon>Embryophyta</taxon>
        <taxon>Tracheophyta</taxon>
        <taxon>Spermatophyta</taxon>
        <taxon>Magnoliopsida</taxon>
        <taxon>eudicotyledons</taxon>
        <taxon>Gunneridae</taxon>
        <taxon>Pentapetalae</taxon>
        <taxon>rosids</taxon>
        <taxon>malvids</taxon>
        <taxon>Malvales</taxon>
        <taxon>Malvaceae</taxon>
        <taxon>Malvoideae</taxon>
        <taxon>Gossypium</taxon>
    </lineage>
</organism>